<dbReference type="Proteomes" id="UP000821865">
    <property type="component" value="Chromosome 4"/>
</dbReference>
<keyword evidence="2" id="KW-1185">Reference proteome</keyword>
<name>A0ACB8D0F0_DERSI</name>
<comment type="caution">
    <text evidence="1">The sequence shown here is derived from an EMBL/GenBank/DDBJ whole genome shotgun (WGS) entry which is preliminary data.</text>
</comment>
<accession>A0ACB8D0F0</accession>
<proteinExistence type="predicted"/>
<sequence>MQRAPAESAETFHQEEEADKFVRSEDILAHMRLKKSTFWYTIQSNERIILLHIIEDEAPWIKYSMTTKADLVVTFHFMKCLATKLGSILHVPPTAKSKRELDEFLDGV</sequence>
<evidence type="ECO:0000313" key="1">
    <source>
        <dbReference type="EMBL" id="KAH7954872.1"/>
    </source>
</evidence>
<organism evidence="1 2">
    <name type="scientific">Dermacentor silvarum</name>
    <name type="common">Tick</name>
    <dbReference type="NCBI Taxonomy" id="543639"/>
    <lineage>
        <taxon>Eukaryota</taxon>
        <taxon>Metazoa</taxon>
        <taxon>Ecdysozoa</taxon>
        <taxon>Arthropoda</taxon>
        <taxon>Chelicerata</taxon>
        <taxon>Arachnida</taxon>
        <taxon>Acari</taxon>
        <taxon>Parasitiformes</taxon>
        <taxon>Ixodida</taxon>
        <taxon>Ixodoidea</taxon>
        <taxon>Ixodidae</taxon>
        <taxon>Rhipicephalinae</taxon>
        <taxon>Dermacentor</taxon>
    </lineage>
</organism>
<dbReference type="EMBL" id="CM023473">
    <property type="protein sequence ID" value="KAH7954872.1"/>
    <property type="molecule type" value="Genomic_DNA"/>
</dbReference>
<reference evidence="1" key="1">
    <citation type="submission" date="2020-05" db="EMBL/GenBank/DDBJ databases">
        <title>Large-scale comparative analyses of tick genomes elucidate their genetic diversity and vector capacities.</title>
        <authorList>
            <person name="Jia N."/>
            <person name="Wang J."/>
            <person name="Shi W."/>
            <person name="Du L."/>
            <person name="Sun Y."/>
            <person name="Zhan W."/>
            <person name="Jiang J."/>
            <person name="Wang Q."/>
            <person name="Zhang B."/>
            <person name="Ji P."/>
            <person name="Sakyi L.B."/>
            <person name="Cui X."/>
            <person name="Yuan T."/>
            <person name="Jiang B."/>
            <person name="Yang W."/>
            <person name="Lam T.T.-Y."/>
            <person name="Chang Q."/>
            <person name="Ding S."/>
            <person name="Wang X."/>
            <person name="Zhu J."/>
            <person name="Ruan X."/>
            <person name="Zhao L."/>
            <person name="Wei J."/>
            <person name="Que T."/>
            <person name="Du C."/>
            <person name="Cheng J."/>
            <person name="Dai P."/>
            <person name="Han X."/>
            <person name="Huang E."/>
            <person name="Gao Y."/>
            <person name="Liu J."/>
            <person name="Shao H."/>
            <person name="Ye R."/>
            <person name="Li L."/>
            <person name="Wei W."/>
            <person name="Wang X."/>
            <person name="Wang C."/>
            <person name="Yang T."/>
            <person name="Huo Q."/>
            <person name="Li W."/>
            <person name="Guo W."/>
            <person name="Chen H."/>
            <person name="Zhou L."/>
            <person name="Ni X."/>
            <person name="Tian J."/>
            <person name="Zhou Y."/>
            <person name="Sheng Y."/>
            <person name="Liu T."/>
            <person name="Pan Y."/>
            <person name="Xia L."/>
            <person name="Li J."/>
            <person name="Zhao F."/>
            <person name="Cao W."/>
        </authorList>
    </citation>
    <scope>NUCLEOTIDE SEQUENCE</scope>
    <source>
        <strain evidence="1">Dsil-2018</strain>
    </source>
</reference>
<protein>
    <submittedName>
        <fullName evidence="1">Uncharacterized protein</fullName>
    </submittedName>
</protein>
<evidence type="ECO:0000313" key="2">
    <source>
        <dbReference type="Proteomes" id="UP000821865"/>
    </source>
</evidence>
<gene>
    <name evidence="1" type="ORF">HPB49_022394</name>
</gene>